<dbReference type="EMBL" id="SOHY01000018">
    <property type="protein sequence ID" value="TEU03872.1"/>
    <property type="molecule type" value="Genomic_DNA"/>
</dbReference>
<evidence type="ECO:0000313" key="9">
    <source>
        <dbReference type="Proteomes" id="UP000316674"/>
    </source>
</evidence>
<dbReference type="Proteomes" id="UP000316674">
    <property type="component" value="Unassembled WGS sequence"/>
</dbReference>
<dbReference type="Gene3D" id="1.10.40.30">
    <property type="entry name" value="Fumarase/aspartase (C-terminal domain)"/>
    <property type="match status" value="1"/>
</dbReference>
<dbReference type="PANTHER" id="PTHR43814">
    <property type="entry name" value="ARGININOSUCCINATE LYASE"/>
    <property type="match status" value="1"/>
</dbReference>
<accession>A0A523ZJD5</accession>
<dbReference type="FunFam" id="1.10.275.10:FF:000002">
    <property type="entry name" value="Argininosuccinate lyase"/>
    <property type="match status" value="1"/>
</dbReference>
<sequence length="459" mass="52362">DLWASRFSEPMDKLVKEFTSSINIDNKLYKYDIAGSIAHAKMLSQCGIIKKEEAERITQALEEIEKDIEKGKVDFSQKEDIHLAIEEELIKREGEIGEKLHTARSRNDQIALDERLYLREEISEIIDLISTFQGTLLGIAEKNLKVIMPGYTHLQYAQPIFFSHHLLAYFWMLERDRERLRDCYGRVNVMPLGAGALAGTSLPIDREYVAKLLNFPKISENSLDTVSDRDYIMEFLSDVTLLMMHLSRLSEDIILWSSPLFSFIEISDTFATGSSIMPQKKNPDVAELIRGKTGRVYGSLISLLTSMKALPLSYNRDMQEDKPPLLESIEIVKTSLKLYPRMLDKIKINKENMRKAAEKGFFAATDLTDYLVEKGVSFRKAHQIIGTIVKECLKEGKSLKELGLENYQKYSSLFQQDVFERIKLESCVFNKESAGGTGKKSLAKQIKEARKKLKIAFSG</sequence>
<dbReference type="FunFam" id="1.20.200.10:FF:000015">
    <property type="entry name" value="argininosuccinate lyase isoform X2"/>
    <property type="match status" value="1"/>
</dbReference>
<keyword evidence="8" id="KW-0456">Lyase</keyword>
<keyword evidence="3" id="KW-0055">Arginine biosynthesis</keyword>
<dbReference type="CDD" id="cd01359">
    <property type="entry name" value="Argininosuccinate_lyase"/>
    <property type="match status" value="1"/>
</dbReference>
<evidence type="ECO:0000256" key="3">
    <source>
        <dbReference type="ARBA" id="ARBA00022571"/>
    </source>
</evidence>
<gene>
    <name evidence="8" type="primary">argH</name>
    <name evidence="8" type="ORF">E3I16_00270</name>
</gene>
<dbReference type="PROSITE" id="PS00163">
    <property type="entry name" value="FUMARATE_LYASES"/>
    <property type="match status" value="1"/>
</dbReference>
<dbReference type="InterPro" id="IPR000362">
    <property type="entry name" value="Fumarate_lyase_fam"/>
</dbReference>
<dbReference type="InterPro" id="IPR008948">
    <property type="entry name" value="L-Aspartase-like"/>
</dbReference>
<dbReference type="EC" id="4.3.2.1" evidence="2 5"/>
<dbReference type="SUPFAM" id="SSF48557">
    <property type="entry name" value="L-aspartase-like"/>
    <property type="match status" value="1"/>
</dbReference>
<dbReference type="HAMAP" id="MF_00006">
    <property type="entry name" value="Arg_succ_lyase"/>
    <property type="match status" value="1"/>
</dbReference>
<dbReference type="GO" id="GO:0042450">
    <property type="term" value="P:L-arginine biosynthetic process via ornithine"/>
    <property type="evidence" value="ECO:0007669"/>
    <property type="project" value="UniProtKB-UniRule"/>
</dbReference>
<dbReference type="AlphaFoldDB" id="A0A523ZJD5"/>
<feature type="domain" description="Fumarate lyase N-terminal" evidence="6">
    <location>
        <begin position="6"/>
        <end position="298"/>
    </location>
</feature>
<dbReference type="Pfam" id="PF00206">
    <property type="entry name" value="Lyase_1"/>
    <property type="match status" value="1"/>
</dbReference>
<dbReference type="InterPro" id="IPR029419">
    <property type="entry name" value="Arg_succ_lyase_C"/>
</dbReference>
<dbReference type="PANTHER" id="PTHR43814:SF1">
    <property type="entry name" value="ARGININOSUCCINATE LYASE"/>
    <property type="match status" value="1"/>
</dbReference>
<organism evidence="8 9">
    <name type="scientific">Aerophobetes bacterium</name>
    <dbReference type="NCBI Taxonomy" id="2030807"/>
    <lineage>
        <taxon>Bacteria</taxon>
        <taxon>Candidatus Aerophobota</taxon>
    </lineage>
</organism>
<comment type="pathway">
    <text evidence="1">Amino-acid biosynthesis; L-arginine biosynthesis; L-arginine from L-ornithine and carbamoyl phosphate: step 3/3.</text>
</comment>
<evidence type="ECO:0000259" key="6">
    <source>
        <dbReference type="Pfam" id="PF00206"/>
    </source>
</evidence>
<evidence type="ECO:0000313" key="8">
    <source>
        <dbReference type="EMBL" id="TEU03872.1"/>
    </source>
</evidence>
<dbReference type="InterPro" id="IPR024083">
    <property type="entry name" value="Fumarase/histidase_N"/>
</dbReference>
<reference evidence="8 9" key="1">
    <citation type="submission" date="2019-03" db="EMBL/GenBank/DDBJ databases">
        <title>Metabolic potential of uncultured bacteria and archaea associated with petroleum seepage in deep-sea sediments.</title>
        <authorList>
            <person name="Dong X."/>
            <person name="Hubert C."/>
        </authorList>
    </citation>
    <scope>NUCLEOTIDE SEQUENCE [LARGE SCALE GENOMIC DNA]</scope>
    <source>
        <strain evidence="8">E26_bin6</strain>
    </source>
</reference>
<evidence type="ECO:0000256" key="2">
    <source>
        <dbReference type="ARBA" id="ARBA00012338"/>
    </source>
</evidence>
<evidence type="ECO:0000256" key="4">
    <source>
        <dbReference type="ARBA" id="ARBA00022605"/>
    </source>
</evidence>
<dbReference type="PRINTS" id="PR00145">
    <property type="entry name" value="ARGSUCLYASE"/>
</dbReference>
<evidence type="ECO:0000256" key="1">
    <source>
        <dbReference type="ARBA" id="ARBA00004941"/>
    </source>
</evidence>
<dbReference type="PRINTS" id="PR00149">
    <property type="entry name" value="FUMRATELYASE"/>
</dbReference>
<dbReference type="FunFam" id="1.10.40.30:FF:000001">
    <property type="entry name" value="Argininosuccinate lyase"/>
    <property type="match status" value="1"/>
</dbReference>
<evidence type="ECO:0000259" key="7">
    <source>
        <dbReference type="Pfam" id="PF14698"/>
    </source>
</evidence>
<dbReference type="GO" id="GO:0005829">
    <property type="term" value="C:cytosol"/>
    <property type="evidence" value="ECO:0007669"/>
    <property type="project" value="TreeGrafter"/>
</dbReference>
<comment type="caution">
    <text evidence="8">The sequence shown here is derived from an EMBL/GenBank/DDBJ whole genome shotgun (WGS) entry which is preliminary data.</text>
</comment>
<proteinExistence type="inferred from homology"/>
<dbReference type="InterPro" id="IPR022761">
    <property type="entry name" value="Fumarate_lyase_N"/>
</dbReference>
<dbReference type="NCBIfam" id="TIGR00838">
    <property type="entry name" value="argH"/>
    <property type="match status" value="1"/>
</dbReference>
<name>A0A523ZJD5_UNCAE</name>
<keyword evidence="4" id="KW-0028">Amino-acid biosynthesis</keyword>
<dbReference type="Gene3D" id="1.20.200.10">
    <property type="entry name" value="Fumarase/aspartase (Central domain)"/>
    <property type="match status" value="1"/>
</dbReference>
<dbReference type="Pfam" id="PF14698">
    <property type="entry name" value="ASL_C2"/>
    <property type="match status" value="1"/>
</dbReference>
<dbReference type="InterPro" id="IPR009049">
    <property type="entry name" value="Argininosuccinate_lyase"/>
</dbReference>
<dbReference type="Gene3D" id="1.10.275.10">
    <property type="entry name" value="Fumarase/aspartase (N-terminal domain)"/>
    <property type="match status" value="1"/>
</dbReference>
<dbReference type="InterPro" id="IPR020557">
    <property type="entry name" value="Fumarate_lyase_CS"/>
</dbReference>
<protein>
    <recommendedName>
        <fullName evidence="2 5">Argininosuccinate lyase</fullName>
        <ecNumber evidence="2 5">4.3.2.1</ecNumber>
    </recommendedName>
</protein>
<feature type="non-terminal residue" evidence="8">
    <location>
        <position position="1"/>
    </location>
</feature>
<dbReference type="GO" id="GO:0004056">
    <property type="term" value="F:argininosuccinate lyase activity"/>
    <property type="evidence" value="ECO:0007669"/>
    <property type="project" value="UniProtKB-UniRule"/>
</dbReference>
<evidence type="ECO:0000256" key="5">
    <source>
        <dbReference type="NCBIfam" id="TIGR00838"/>
    </source>
</evidence>
<dbReference type="UniPathway" id="UPA00068">
    <property type="reaction ID" value="UER00114"/>
</dbReference>
<feature type="domain" description="Argininosuccinate lyase C-terminal" evidence="7">
    <location>
        <begin position="361"/>
        <end position="428"/>
    </location>
</feature>